<dbReference type="AlphaFoldDB" id="G4TSW8"/>
<keyword evidence="3" id="KW-1185">Reference proteome</keyword>
<gene>
    <name evidence="2" type="ORF">PIIN_08363</name>
</gene>
<evidence type="ECO:0000313" key="3">
    <source>
        <dbReference type="Proteomes" id="UP000007148"/>
    </source>
</evidence>
<sequence>MEPSQDHRASNQLLPEGSSAGRRREEEVQFDWSLLNSQSSAPDQAPLDLSYSIYQYYAPDLYAHQPLPYFVPVSQSSTIPVQQPPPPPWLFPMPINSNAGAPSMKFDPPVQDAFSYPQPVAGTTSSVYGIVPQQRKAETALPPRGGNPRAMQTMWTPGLASEREPA</sequence>
<dbReference type="Proteomes" id="UP000007148">
    <property type="component" value="Unassembled WGS sequence"/>
</dbReference>
<reference evidence="2 3" key="1">
    <citation type="journal article" date="2011" name="PLoS Pathog.">
        <title>Endophytic Life Strategies Decoded by Genome and Transcriptome Analyses of the Mutualistic Root Symbiont Piriformospora indica.</title>
        <authorList>
            <person name="Zuccaro A."/>
            <person name="Lahrmann U."/>
            <person name="Guldener U."/>
            <person name="Langen G."/>
            <person name="Pfiffi S."/>
            <person name="Biedenkopf D."/>
            <person name="Wong P."/>
            <person name="Samans B."/>
            <person name="Grimm C."/>
            <person name="Basiewicz M."/>
            <person name="Murat C."/>
            <person name="Martin F."/>
            <person name="Kogel K.H."/>
        </authorList>
    </citation>
    <scope>NUCLEOTIDE SEQUENCE [LARGE SCALE GENOMIC DNA]</scope>
    <source>
        <strain evidence="2 3">DSM 11827</strain>
    </source>
</reference>
<feature type="region of interest" description="Disordered" evidence="1">
    <location>
        <begin position="137"/>
        <end position="166"/>
    </location>
</feature>
<evidence type="ECO:0000256" key="1">
    <source>
        <dbReference type="SAM" id="MobiDB-lite"/>
    </source>
</evidence>
<dbReference type="EMBL" id="CAFZ01000310">
    <property type="protein sequence ID" value="CCA74411.1"/>
    <property type="molecule type" value="Genomic_DNA"/>
</dbReference>
<evidence type="ECO:0000313" key="2">
    <source>
        <dbReference type="EMBL" id="CCA74411.1"/>
    </source>
</evidence>
<name>G4TSW8_SERID</name>
<feature type="region of interest" description="Disordered" evidence="1">
    <location>
        <begin position="1"/>
        <end position="27"/>
    </location>
</feature>
<dbReference type="InParanoid" id="G4TSW8"/>
<organism evidence="2 3">
    <name type="scientific">Serendipita indica (strain DSM 11827)</name>
    <name type="common">Root endophyte fungus</name>
    <name type="synonym">Piriformospora indica</name>
    <dbReference type="NCBI Taxonomy" id="1109443"/>
    <lineage>
        <taxon>Eukaryota</taxon>
        <taxon>Fungi</taxon>
        <taxon>Dikarya</taxon>
        <taxon>Basidiomycota</taxon>
        <taxon>Agaricomycotina</taxon>
        <taxon>Agaricomycetes</taxon>
        <taxon>Sebacinales</taxon>
        <taxon>Serendipitaceae</taxon>
        <taxon>Serendipita</taxon>
    </lineage>
</organism>
<proteinExistence type="predicted"/>
<comment type="caution">
    <text evidence="2">The sequence shown here is derived from an EMBL/GenBank/DDBJ whole genome shotgun (WGS) entry which is preliminary data.</text>
</comment>
<dbReference type="HOGENOM" id="CLU_1603392_0_0_1"/>
<accession>G4TSW8</accession>
<protein>
    <submittedName>
        <fullName evidence="2">Uncharacterized protein</fullName>
    </submittedName>
</protein>